<dbReference type="Gene3D" id="3.10.20.90">
    <property type="entry name" value="Phosphatidylinositol 3-kinase Catalytic Subunit, Chain A, domain 1"/>
    <property type="match status" value="2"/>
</dbReference>
<name>A0AAN7W987_9PEZI</name>
<dbReference type="CDD" id="cd01763">
    <property type="entry name" value="Ubl_SUMO_like"/>
    <property type="match status" value="1"/>
</dbReference>
<reference evidence="2" key="1">
    <citation type="submission" date="2023-08" db="EMBL/GenBank/DDBJ databases">
        <title>Black Yeasts Isolated from many extreme environments.</title>
        <authorList>
            <person name="Coleine C."/>
            <person name="Stajich J.E."/>
            <person name="Selbmann L."/>
        </authorList>
    </citation>
    <scope>NUCLEOTIDE SEQUENCE</scope>
    <source>
        <strain evidence="2">CCFEE 5810</strain>
    </source>
</reference>
<evidence type="ECO:0000313" key="2">
    <source>
        <dbReference type="EMBL" id="KAK5702581.1"/>
    </source>
</evidence>
<dbReference type="SUPFAM" id="SSF54236">
    <property type="entry name" value="Ubiquitin-like"/>
    <property type="match status" value="1"/>
</dbReference>
<dbReference type="AlphaFoldDB" id="A0AAN7W987"/>
<feature type="domain" description="Rad60/SUMO-like" evidence="1">
    <location>
        <begin position="143"/>
        <end position="197"/>
    </location>
</feature>
<protein>
    <submittedName>
        <fullName evidence="2">SUMO protein smt3</fullName>
    </submittedName>
</protein>
<gene>
    <name evidence="2" type="primary">SMT3_1</name>
    <name evidence="2" type="ORF">LTR97_003526</name>
</gene>
<proteinExistence type="predicted"/>
<evidence type="ECO:0000313" key="3">
    <source>
        <dbReference type="Proteomes" id="UP001310594"/>
    </source>
</evidence>
<dbReference type="InterPro" id="IPR022617">
    <property type="entry name" value="Rad60/SUMO-like_dom"/>
</dbReference>
<dbReference type="PANTHER" id="PTHR10562">
    <property type="entry name" value="SMALL UBIQUITIN-RELATED MODIFIER"/>
    <property type="match status" value="1"/>
</dbReference>
<evidence type="ECO:0000259" key="1">
    <source>
        <dbReference type="Pfam" id="PF11976"/>
    </source>
</evidence>
<dbReference type="EMBL" id="JAVRQU010000005">
    <property type="protein sequence ID" value="KAK5702581.1"/>
    <property type="molecule type" value="Genomic_DNA"/>
</dbReference>
<comment type="caution">
    <text evidence="2">The sequence shown here is derived from an EMBL/GenBank/DDBJ whole genome shotgun (WGS) entry which is preliminary data.</text>
</comment>
<dbReference type="Proteomes" id="UP001310594">
    <property type="component" value="Unassembled WGS sequence"/>
</dbReference>
<accession>A0AAN7W987</accession>
<organism evidence="2 3">
    <name type="scientific">Elasticomyces elasticus</name>
    <dbReference type="NCBI Taxonomy" id="574655"/>
    <lineage>
        <taxon>Eukaryota</taxon>
        <taxon>Fungi</taxon>
        <taxon>Dikarya</taxon>
        <taxon>Ascomycota</taxon>
        <taxon>Pezizomycotina</taxon>
        <taxon>Dothideomycetes</taxon>
        <taxon>Dothideomycetidae</taxon>
        <taxon>Mycosphaerellales</taxon>
        <taxon>Teratosphaeriaceae</taxon>
        <taxon>Elasticomyces</taxon>
    </lineage>
</organism>
<dbReference type="Pfam" id="PF11976">
    <property type="entry name" value="Rad60-SLD"/>
    <property type="match status" value="1"/>
</dbReference>
<sequence length="211" mass="23431">MAPGRRITVRVKDGGYLEKSFSIDSTKSVKKIIDAYRGFLCGRCTRPETLEFWFQTTRLDTQTAKILEIQHGDVIIMRTPIECSRGSCPLPASQKIPNIHYLVCNINNNNSANAFQASSIGLPAAPPSVDFTIRDVNNIMMPFQTKMGTLLVHAMQAFASNVGKDVRKCRFLHDGRRVFGHQTPAELEMETDDQVEVGYEQFAGGLGVYGA</sequence>
<dbReference type="InterPro" id="IPR029071">
    <property type="entry name" value="Ubiquitin-like_domsf"/>
</dbReference>